<gene>
    <name evidence="3" type="ORF">FEG63_21615</name>
</gene>
<name>A0ABX2K259_9MYCO</name>
<proteinExistence type="inferred from homology"/>
<sequence length="88" mass="9185">MREVTASEASRNFSALLDSVEQGETVVVTRGGRRIAAITPAPAANGTALNKVIAKWHGSEALDDVFTESIAGARAAASTDKDADPWSE</sequence>
<dbReference type="Proteomes" id="UP000708347">
    <property type="component" value="Unassembled WGS sequence"/>
</dbReference>
<organism evidence="3 4">
    <name type="scientific">Mycolicibacterium sphagni</name>
    <dbReference type="NCBI Taxonomy" id="1786"/>
    <lineage>
        <taxon>Bacteria</taxon>
        <taxon>Bacillati</taxon>
        <taxon>Actinomycetota</taxon>
        <taxon>Actinomycetes</taxon>
        <taxon>Mycobacteriales</taxon>
        <taxon>Mycobacteriaceae</taxon>
        <taxon>Mycolicibacterium</taxon>
    </lineage>
</organism>
<dbReference type="Pfam" id="PF02604">
    <property type="entry name" value="PhdYeFM_antitox"/>
    <property type="match status" value="1"/>
</dbReference>
<protein>
    <recommendedName>
        <fullName evidence="2">Antitoxin</fullName>
    </recommendedName>
</protein>
<keyword evidence="4" id="KW-1185">Reference proteome</keyword>
<dbReference type="NCBIfam" id="TIGR01552">
    <property type="entry name" value="phd_fam"/>
    <property type="match status" value="1"/>
</dbReference>
<dbReference type="InterPro" id="IPR006442">
    <property type="entry name" value="Antitoxin_Phd/YefM"/>
</dbReference>
<dbReference type="Gene3D" id="3.40.1620.10">
    <property type="entry name" value="YefM-like domain"/>
    <property type="match status" value="1"/>
</dbReference>
<reference evidence="3 4" key="1">
    <citation type="submission" date="2019-05" db="EMBL/GenBank/DDBJ databases">
        <title>Mycolicibacterium sphagni ENV482 genome assembly.</title>
        <authorList>
            <person name="Chen W."/>
            <person name="Faulkner N.W."/>
            <person name="Hyman M.R."/>
        </authorList>
    </citation>
    <scope>NUCLEOTIDE SEQUENCE [LARGE SCALE GENOMIC DNA]</scope>
    <source>
        <strain evidence="3 4">ENV482</strain>
    </source>
</reference>
<evidence type="ECO:0000313" key="4">
    <source>
        <dbReference type="Proteomes" id="UP000708347"/>
    </source>
</evidence>
<comment type="function">
    <text evidence="2">Antitoxin component of a type II toxin-antitoxin (TA) system.</text>
</comment>
<dbReference type="SUPFAM" id="SSF143120">
    <property type="entry name" value="YefM-like"/>
    <property type="match status" value="1"/>
</dbReference>
<accession>A0ABX2K259</accession>
<evidence type="ECO:0000256" key="2">
    <source>
        <dbReference type="RuleBase" id="RU362080"/>
    </source>
</evidence>
<evidence type="ECO:0000256" key="1">
    <source>
        <dbReference type="ARBA" id="ARBA00009981"/>
    </source>
</evidence>
<evidence type="ECO:0000313" key="3">
    <source>
        <dbReference type="EMBL" id="NTY62144.1"/>
    </source>
</evidence>
<comment type="similarity">
    <text evidence="1 2">Belongs to the phD/YefM antitoxin family.</text>
</comment>
<dbReference type="EMBL" id="VBSB01000014">
    <property type="protein sequence ID" value="NTY62144.1"/>
    <property type="molecule type" value="Genomic_DNA"/>
</dbReference>
<comment type="caution">
    <text evidence="3">The sequence shown here is derived from an EMBL/GenBank/DDBJ whole genome shotgun (WGS) entry which is preliminary data.</text>
</comment>
<dbReference type="InterPro" id="IPR036165">
    <property type="entry name" value="YefM-like_sf"/>
</dbReference>